<feature type="compositionally biased region" description="Gly residues" evidence="8">
    <location>
        <begin position="150"/>
        <end position="177"/>
    </location>
</feature>
<dbReference type="InterPro" id="IPR016197">
    <property type="entry name" value="Chromo-like_dom_sf"/>
</dbReference>
<dbReference type="Proteomes" id="UP001497600">
    <property type="component" value="Chromosome F"/>
</dbReference>
<evidence type="ECO:0000256" key="8">
    <source>
        <dbReference type="SAM" id="MobiDB-lite"/>
    </source>
</evidence>
<evidence type="ECO:0000256" key="5">
    <source>
        <dbReference type="ARBA" id="ARBA00023015"/>
    </source>
</evidence>
<keyword evidence="5" id="KW-0805">Transcription regulation</keyword>
<evidence type="ECO:0000256" key="1">
    <source>
        <dbReference type="ARBA" id="ARBA00004123"/>
    </source>
</evidence>
<dbReference type="Pfam" id="PF22732">
    <property type="entry name" value="MSL3_chromo-like"/>
    <property type="match status" value="1"/>
</dbReference>
<gene>
    <name evidence="11" type="primary">EAF3</name>
    <name evidence="11" type="ORF">CAAN4_F05908</name>
</gene>
<organism evidence="11 12">
    <name type="scientific">[Candida] anglica</name>
    <dbReference type="NCBI Taxonomy" id="148631"/>
    <lineage>
        <taxon>Eukaryota</taxon>
        <taxon>Fungi</taxon>
        <taxon>Dikarya</taxon>
        <taxon>Ascomycota</taxon>
        <taxon>Saccharomycotina</taxon>
        <taxon>Pichiomycetes</taxon>
        <taxon>Debaryomycetaceae</taxon>
        <taxon>Kurtzmaniella</taxon>
    </lineage>
</organism>
<sequence>MTFKPGSKVLAYHGPLVYEAKVLQSYEAGKTFTEDVDGHHVPLTDALSEELRVDHAYFLHYKGWKPKWDEWVSRSRVMPVTEETLALQKELKSRLTKKKAVPAAAAAAAATGGAGAGGSTTTTTGGAGDTSKKRPRGSTTNDGPGSRAKGTGGSSSGGTSGSGATAGGGGTGAGGSTGSSSKRKRSSGADISIHITPKIKYVLVDDWENITKQKMLVNVPAKVSARDILEDYREFAKSDDDVSSPLAPQELKQEAPPPQSRGLRQRAAQQSGTPAETVDEIVTGLETYFNQALGLTLLYKFERLQYLKLLKGRHEGESVASIYGMEHLLRLFTILPGLIAQTTMDPVSIKALTAECDRVLQFIDDNMAKYSNGYINVSPDYENLAQ</sequence>
<keyword evidence="7" id="KW-0539">Nucleus</keyword>
<feature type="region of interest" description="Disordered" evidence="8">
    <location>
        <begin position="109"/>
        <end position="189"/>
    </location>
</feature>
<dbReference type="EMBL" id="OZ004258">
    <property type="protein sequence ID" value="CAK7912200.1"/>
    <property type="molecule type" value="Genomic_DNA"/>
</dbReference>
<feature type="region of interest" description="Disordered" evidence="8">
    <location>
        <begin position="239"/>
        <end position="275"/>
    </location>
</feature>
<dbReference type="PROSITE" id="PS51640">
    <property type="entry name" value="MRG"/>
    <property type="match status" value="1"/>
</dbReference>
<dbReference type="SUPFAM" id="SSF54160">
    <property type="entry name" value="Chromo domain-like"/>
    <property type="match status" value="1"/>
</dbReference>
<comment type="subcellular location">
    <subcellularLocation>
        <location evidence="1">Nucleus</location>
    </subcellularLocation>
</comment>
<evidence type="ECO:0000313" key="11">
    <source>
        <dbReference type="EMBL" id="CAK7912200.1"/>
    </source>
</evidence>
<dbReference type="InterPro" id="IPR053820">
    <property type="entry name" value="MSL3_chromo-like"/>
</dbReference>
<dbReference type="InterPro" id="IPR008676">
    <property type="entry name" value="MRG"/>
</dbReference>
<accession>A0ABP0EJ87</accession>
<comment type="similarity">
    <text evidence="2">Belongs to the MRG family.</text>
</comment>
<reference evidence="11 12" key="1">
    <citation type="submission" date="2024-01" db="EMBL/GenBank/DDBJ databases">
        <authorList>
            <consortium name="Genoscope - CEA"/>
            <person name="William W."/>
        </authorList>
    </citation>
    <scope>NUCLEOTIDE SEQUENCE [LARGE SCALE GENOMIC DNA]</scope>
    <source>
        <strain evidence="11 12">29B2s-10</strain>
    </source>
</reference>
<dbReference type="InterPro" id="IPR038217">
    <property type="entry name" value="MRG_C_sf"/>
</dbReference>
<feature type="domain" description="MSL3 chromodomain-like" evidence="10">
    <location>
        <begin position="52"/>
        <end position="92"/>
    </location>
</feature>
<dbReference type="Gene3D" id="1.10.274.30">
    <property type="entry name" value="MRG domain"/>
    <property type="match status" value="1"/>
</dbReference>
<dbReference type="Pfam" id="PF05712">
    <property type="entry name" value="MRG"/>
    <property type="match status" value="1"/>
</dbReference>
<feature type="domain" description="MRG" evidence="9">
    <location>
        <begin position="180"/>
        <end position="370"/>
    </location>
</feature>
<keyword evidence="4" id="KW-0156">Chromatin regulator</keyword>
<keyword evidence="6" id="KW-0804">Transcription</keyword>
<dbReference type="Gene3D" id="2.30.30.140">
    <property type="match status" value="1"/>
</dbReference>
<evidence type="ECO:0000259" key="10">
    <source>
        <dbReference type="Pfam" id="PF22732"/>
    </source>
</evidence>
<evidence type="ECO:0000313" key="12">
    <source>
        <dbReference type="Proteomes" id="UP001497600"/>
    </source>
</evidence>
<dbReference type="PANTHER" id="PTHR10880">
    <property type="entry name" value="MORTALITY FACTOR 4-LIKE PROTEIN"/>
    <property type="match status" value="1"/>
</dbReference>
<evidence type="ECO:0000256" key="2">
    <source>
        <dbReference type="ARBA" id="ARBA00009093"/>
    </source>
</evidence>
<dbReference type="InterPro" id="IPR026541">
    <property type="entry name" value="MRG_dom"/>
</dbReference>
<dbReference type="PANTHER" id="PTHR10880:SF15">
    <property type="entry name" value="MSL COMPLEX SUBUNIT 3"/>
    <property type="match status" value="1"/>
</dbReference>
<proteinExistence type="inferred from homology"/>
<evidence type="ECO:0000256" key="7">
    <source>
        <dbReference type="ARBA" id="ARBA00023242"/>
    </source>
</evidence>
<keyword evidence="12" id="KW-1185">Reference proteome</keyword>
<evidence type="ECO:0000259" key="9">
    <source>
        <dbReference type="Pfam" id="PF05712"/>
    </source>
</evidence>
<evidence type="ECO:0000256" key="4">
    <source>
        <dbReference type="ARBA" id="ARBA00022853"/>
    </source>
</evidence>
<evidence type="ECO:0000256" key="3">
    <source>
        <dbReference type="ARBA" id="ARBA00018505"/>
    </source>
</evidence>
<evidence type="ECO:0000256" key="6">
    <source>
        <dbReference type="ARBA" id="ARBA00023163"/>
    </source>
</evidence>
<protein>
    <recommendedName>
        <fullName evidence="3">Chromatin modification-related protein EAF3</fullName>
    </recommendedName>
</protein>
<name>A0ABP0EJ87_9ASCO</name>